<dbReference type="EMBL" id="FJUY01000007">
    <property type="protein sequence ID" value="CZT19571.1"/>
    <property type="molecule type" value="Genomic_DNA"/>
</dbReference>
<dbReference type="RefSeq" id="XP_023626461.1">
    <property type="nucleotide sequence ID" value="XM_023770693.1"/>
</dbReference>
<dbReference type="InterPro" id="IPR001087">
    <property type="entry name" value="GDSL"/>
</dbReference>
<reference evidence="3 4" key="1">
    <citation type="submission" date="2016-03" db="EMBL/GenBank/DDBJ databases">
        <authorList>
            <person name="Ploux O."/>
        </authorList>
    </citation>
    <scope>NUCLEOTIDE SEQUENCE [LARGE SCALE GENOMIC DNA]</scope>
    <source>
        <strain evidence="3 4">URUG2</strain>
    </source>
</reference>
<dbReference type="PANTHER" id="PTHR45648">
    <property type="entry name" value="GDSL LIPASE/ACYLHYDROLASE FAMILY PROTEIN (AFU_ORTHOLOGUE AFUA_4G14700)"/>
    <property type="match status" value="1"/>
</dbReference>
<dbReference type="SUPFAM" id="SSF52266">
    <property type="entry name" value="SGNH hydrolase"/>
    <property type="match status" value="1"/>
</dbReference>
<dbReference type="GO" id="GO:0016788">
    <property type="term" value="F:hydrolase activity, acting on ester bonds"/>
    <property type="evidence" value="ECO:0007669"/>
    <property type="project" value="InterPro"/>
</dbReference>
<keyword evidence="2" id="KW-0732">Signal</keyword>
<feature type="chain" id="PRO_5013844292" evidence="2">
    <location>
        <begin position="18"/>
        <end position="356"/>
    </location>
</feature>
<evidence type="ECO:0000313" key="3">
    <source>
        <dbReference type="EMBL" id="CZT19571.1"/>
    </source>
</evidence>
<proteinExistence type="predicted"/>
<dbReference type="Gene3D" id="3.40.50.1110">
    <property type="entry name" value="SGNH hydrolase"/>
    <property type="match status" value="1"/>
</dbReference>
<dbReference type="Proteomes" id="UP000225277">
    <property type="component" value="Unassembled WGS sequence"/>
</dbReference>
<evidence type="ECO:0000313" key="4">
    <source>
        <dbReference type="Proteomes" id="UP000225277"/>
    </source>
</evidence>
<name>A0A2D3UT69_9PEZI</name>
<dbReference type="CDD" id="cd01846">
    <property type="entry name" value="fatty_acyltransferase_like"/>
    <property type="match status" value="1"/>
</dbReference>
<accession>A0A2D3UT69</accession>
<sequence length="356" mass="39394">MLFITVFTLALASLSNAQTTESSNNQTSHLWGLKKFTSWCSFGDSYTDDSRLSYFINNNGSAPPVGWVNPANYNSASGGRQWPQYVKQYSGLTDLYNYAVAGAVCSNNLIKRTVQVANGGLILFPDVENYEIPAFIADSQYTGANGTKFMAAPQDETVYSMWIGTNDLGSFVGDTQVQGKNLVDYFDCVFAQLQALYDHGGRYFVIQNIAPLNLAPMYALPEIGGVGNVTNRTETSYRMLEQAVTSNAIYEYRTAFAARIGDSFQGAHFAVMDMHGLISDMYEHPEQYLNGTAPVNVTSYAHQCNADRSQCVTSDSPDSFLWYDELHPSEQAGRTFAKTFIDVVMGTSRWATYWSA</sequence>
<dbReference type="STRING" id="112498.A0A2D3UT69"/>
<keyword evidence="4" id="KW-1185">Reference proteome</keyword>
<evidence type="ECO:0000256" key="1">
    <source>
        <dbReference type="ARBA" id="ARBA00022801"/>
    </source>
</evidence>
<dbReference type="Pfam" id="PF00657">
    <property type="entry name" value="Lipase_GDSL"/>
    <property type="match status" value="1"/>
</dbReference>
<keyword evidence="1 3" id="KW-0378">Hydrolase</keyword>
<dbReference type="OrthoDB" id="1600564at2759"/>
<organism evidence="3 4">
    <name type="scientific">Ramularia collo-cygni</name>
    <dbReference type="NCBI Taxonomy" id="112498"/>
    <lineage>
        <taxon>Eukaryota</taxon>
        <taxon>Fungi</taxon>
        <taxon>Dikarya</taxon>
        <taxon>Ascomycota</taxon>
        <taxon>Pezizomycotina</taxon>
        <taxon>Dothideomycetes</taxon>
        <taxon>Dothideomycetidae</taxon>
        <taxon>Mycosphaerellales</taxon>
        <taxon>Mycosphaerellaceae</taxon>
        <taxon>Ramularia</taxon>
    </lineage>
</organism>
<dbReference type="GeneID" id="35600584"/>
<evidence type="ECO:0000256" key="2">
    <source>
        <dbReference type="SAM" id="SignalP"/>
    </source>
</evidence>
<dbReference type="InterPro" id="IPR036514">
    <property type="entry name" value="SGNH_hydro_sf"/>
</dbReference>
<feature type="signal peptide" evidence="2">
    <location>
        <begin position="1"/>
        <end position="17"/>
    </location>
</feature>
<dbReference type="AlphaFoldDB" id="A0A2D3UT69"/>
<gene>
    <name evidence="3" type="ORF">RCC_05422</name>
</gene>
<dbReference type="PANTHER" id="PTHR45648:SF22">
    <property type="entry name" value="GDSL LIPASE_ACYLHYDROLASE FAMILY PROTEIN (AFU_ORTHOLOGUE AFUA_4G14700)"/>
    <property type="match status" value="1"/>
</dbReference>
<dbReference type="InterPro" id="IPR051058">
    <property type="entry name" value="GDSL_Est/Lipase"/>
</dbReference>
<protein>
    <submittedName>
        <fullName evidence="3">Related to GDSL lipase/acylhydrolase family protein</fullName>
    </submittedName>
</protein>